<sequence length="204" mass="21067" precursor="true">MHISEGVLPASVLLGGAALTAAGTALGLRRIDWDRVMTVALLAAAFFVASLIHVPVGPVSAHLVLNGLIGVILGWAAFPAILVALLLQALLFQFGGLLVLGVNTFNMALPPVICHYLFRKALTGTSTPRTGAAFACGFLSVLLSASLTALSLGLAGEGFIPAAQSLLIAHLPVMVVEGCITALVVGFLYKVRPEVLDFSAQATR</sequence>
<feature type="transmembrane region" description="Helical" evidence="7">
    <location>
        <begin position="130"/>
        <end position="155"/>
    </location>
</feature>
<evidence type="ECO:0000256" key="7">
    <source>
        <dbReference type="SAM" id="Phobius"/>
    </source>
</evidence>
<dbReference type="Proteomes" id="UP000009173">
    <property type="component" value="Chromosome"/>
</dbReference>
<dbReference type="PANTHER" id="PTHR34229:SF1">
    <property type="entry name" value="METAL TRANSPORT PROTEIN HI_1621-RELATED"/>
    <property type="match status" value="1"/>
</dbReference>
<comment type="subcellular location">
    <subcellularLocation>
        <location evidence="1">Cell membrane</location>
        <topology evidence="1">Multi-pass membrane protein</topology>
    </subcellularLocation>
</comment>
<name>A0A0H3ABC8_NITV4</name>
<dbReference type="KEGG" id="dvl:Dvul_1936"/>
<protein>
    <submittedName>
        <fullName evidence="8">Cobalamin (Vitamin B12) biosynthesis CbiM protein</fullName>
    </submittedName>
</protein>
<evidence type="ECO:0000313" key="8">
    <source>
        <dbReference type="EMBL" id="ABM28952.1"/>
    </source>
</evidence>
<evidence type="ECO:0000256" key="2">
    <source>
        <dbReference type="ARBA" id="ARBA00022448"/>
    </source>
</evidence>
<feature type="transmembrane region" description="Helical" evidence="7">
    <location>
        <begin position="63"/>
        <end position="91"/>
    </location>
</feature>
<dbReference type="Gene3D" id="1.10.1760.20">
    <property type="match status" value="1"/>
</dbReference>
<feature type="transmembrane region" description="Helical" evidence="7">
    <location>
        <begin position="97"/>
        <end position="118"/>
    </location>
</feature>
<feature type="transmembrane region" description="Helical" evidence="7">
    <location>
        <begin position="37"/>
        <end position="56"/>
    </location>
</feature>
<dbReference type="NCBIfam" id="NF004905">
    <property type="entry name" value="PRK06265.1-5"/>
    <property type="match status" value="1"/>
</dbReference>
<feature type="transmembrane region" description="Helical" evidence="7">
    <location>
        <begin position="167"/>
        <end position="189"/>
    </location>
</feature>
<proteinExistence type="predicted"/>
<keyword evidence="6 7" id="KW-0472">Membrane</keyword>
<dbReference type="RefSeq" id="WP_011792557.1">
    <property type="nucleotide sequence ID" value="NC_008751.1"/>
</dbReference>
<dbReference type="AlphaFoldDB" id="A0A0H3ABC8"/>
<evidence type="ECO:0000256" key="1">
    <source>
        <dbReference type="ARBA" id="ARBA00004651"/>
    </source>
</evidence>
<dbReference type="NCBIfam" id="NF004904">
    <property type="entry name" value="PRK06265.1-4"/>
    <property type="match status" value="1"/>
</dbReference>
<dbReference type="NCBIfam" id="NF004909">
    <property type="entry name" value="PRK06265.2-5"/>
    <property type="match status" value="1"/>
</dbReference>
<dbReference type="GO" id="GO:0005886">
    <property type="term" value="C:plasma membrane"/>
    <property type="evidence" value="ECO:0007669"/>
    <property type="project" value="UniProtKB-SubCell"/>
</dbReference>
<organism evidence="8 9">
    <name type="scientific">Nitratidesulfovibrio vulgaris (strain DP4)</name>
    <name type="common">Desulfovibrio vulgaris</name>
    <dbReference type="NCBI Taxonomy" id="391774"/>
    <lineage>
        <taxon>Bacteria</taxon>
        <taxon>Pseudomonadati</taxon>
        <taxon>Thermodesulfobacteriota</taxon>
        <taxon>Desulfovibrionia</taxon>
        <taxon>Desulfovibrionales</taxon>
        <taxon>Desulfovibrionaceae</taxon>
        <taxon>Nitratidesulfovibrio</taxon>
    </lineage>
</organism>
<evidence type="ECO:0000256" key="3">
    <source>
        <dbReference type="ARBA" id="ARBA00022475"/>
    </source>
</evidence>
<evidence type="ECO:0000256" key="4">
    <source>
        <dbReference type="ARBA" id="ARBA00022692"/>
    </source>
</evidence>
<accession>A0A0H3ABC8</accession>
<dbReference type="PANTHER" id="PTHR34229">
    <property type="entry name" value="METAL TRANSPORT PROTEIN HI_1621-RELATED"/>
    <property type="match status" value="1"/>
</dbReference>
<keyword evidence="3" id="KW-1003">Cell membrane</keyword>
<dbReference type="EMBL" id="CP000527">
    <property type="protein sequence ID" value="ABM28952.1"/>
    <property type="molecule type" value="Genomic_DNA"/>
</dbReference>
<keyword evidence="5 7" id="KW-1133">Transmembrane helix</keyword>
<dbReference type="InterPro" id="IPR002751">
    <property type="entry name" value="CbiM/NikMN"/>
</dbReference>
<dbReference type="HOGENOM" id="CLU_052508_1_0_7"/>
<dbReference type="Pfam" id="PF01891">
    <property type="entry name" value="CbiM"/>
    <property type="match status" value="1"/>
</dbReference>
<reference evidence="9" key="1">
    <citation type="journal article" date="2009" name="Environ. Microbiol.">
        <title>Contribution of mobile genetic elements to Desulfovibrio vulgaris genome plasticity.</title>
        <authorList>
            <person name="Walker C.B."/>
            <person name="Stolyar S."/>
            <person name="Chivian D."/>
            <person name="Pinel N."/>
            <person name="Gabster J.A."/>
            <person name="Dehal P.S."/>
            <person name="He Z."/>
            <person name="Yang Z.K."/>
            <person name="Yen H.C."/>
            <person name="Zhou J."/>
            <person name="Wall J.D."/>
            <person name="Hazen T.C."/>
            <person name="Arkin A.P."/>
            <person name="Stahl D.A."/>
        </authorList>
    </citation>
    <scope>NUCLEOTIDE SEQUENCE [LARGE SCALE GENOMIC DNA]</scope>
    <source>
        <strain evidence="9">DP4</strain>
    </source>
</reference>
<evidence type="ECO:0000313" key="9">
    <source>
        <dbReference type="Proteomes" id="UP000009173"/>
    </source>
</evidence>
<evidence type="ECO:0000256" key="6">
    <source>
        <dbReference type="ARBA" id="ARBA00023136"/>
    </source>
</evidence>
<keyword evidence="4 7" id="KW-0812">Transmembrane</keyword>
<gene>
    <name evidence="8" type="ordered locus">Dvul_1936</name>
</gene>
<keyword evidence="2" id="KW-0813">Transport</keyword>
<dbReference type="GO" id="GO:0000041">
    <property type="term" value="P:transition metal ion transport"/>
    <property type="evidence" value="ECO:0007669"/>
    <property type="project" value="InterPro"/>
</dbReference>
<evidence type="ECO:0000256" key="5">
    <source>
        <dbReference type="ARBA" id="ARBA00022989"/>
    </source>
</evidence>